<dbReference type="PANTHER" id="PTHR43017">
    <property type="entry name" value="GALACTOSIDE O-ACETYLTRANSFERASE"/>
    <property type="match status" value="1"/>
</dbReference>
<dbReference type="SUPFAM" id="SSF51161">
    <property type="entry name" value="Trimeric LpxA-like enzymes"/>
    <property type="match status" value="1"/>
</dbReference>
<dbReference type="PANTHER" id="PTHR43017:SF1">
    <property type="entry name" value="ACETYLTRANSFERASE YJL218W-RELATED"/>
    <property type="match status" value="1"/>
</dbReference>
<keyword evidence="4 5" id="KW-0012">Acyltransferase</keyword>
<evidence type="ECO:0000256" key="1">
    <source>
        <dbReference type="ARBA" id="ARBA00007274"/>
    </source>
</evidence>
<dbReference type="FunFam" id="2.160.10.10:FF:000025">
    <property type="entry name" value="Hexapeptide-repeat containing-acetyltransferase"/>
    <property type="match status" value="1"/>
</dbReference>
<organism evidence="7 8">
    <name type="scientific">Blautia pseudococcoides</name>
    <dbReference type="NCBI Taxonomy" id="1796616"/>
    <lineage>
        <taxon>Bacteria</taxon>
        <taxon>Bacillati</taxon>
        <taxon>Bacillota</taxon>
        <taxon>Clostridia</taxon>
        <taxon>Lachnospirales</taxon>
        <taxon>Lachnospiraceae</taxon>
        <taxon>Blautia</taxon>
    </lineage>
</organism>
<evidence type="ECO:0000256" key="3">
    <source>
        <dbReference type="ARBA" id="ARBA00022737"/>
    </source>
</evidence>
<dbReference type="InterPro" id="IPR011004">
    <property type="entry name" value="Trimer_LpxA-like_sf"/>
</dbReference>
<sequence>MSLEQQMKSGLLYREFGHKDERDVAYEKLIERQRKHGKELTFAYNQTNPSDYGRKRELLEQILGSLGDEVWIESPVNFSYGCNTHVGNYFYANFNLVIVDDVDVYIGDYVMCGPNVSICVTGHPVYGEFRRDATQFSLPVHIGNDVWIGANAVIMPGVTIGNNVVIGAGSVVTQDIPDNVIAFGTPCRVARPITDEDKEYFRKGVPVNKDWRE</sequence>
<dbReference type="PROSITE" id="PS00101">
    <property type="entry name" value="HEXAPEP_TRANSFERASES"/>
    <property type="match status" value="1"/>
</dbReference>
<dbReference type="Pfam" id="PF00132">
    <property type="entry name" value="Hexapep"/>
    <property type="match status" value="1"/>
</dbReference>
<dbReference type="Pfam" id="PF12464">
    <property type="entry name" value="Mac"/>
    <property type="match status" value="1"/>
</dbReference>
<evidence type="ECO:0000313" key="8">
    <source>
        <dbReference type="Proteomes" id="UP000092574"/>
    </source>
</evidence>
<dbReference type="EC" id="2.3.1.-" evidence="5"/>
<feature type="domain" description="Maltose/galactoside acetyltransferase" evidence="6">
    <location>
        <begin position="4"/>
        <end position="68"/>
    </location>
</feature>
<name>A0A1C7IFR7_9FIRM</name>
<dbReference type="EMBL" id="CP015405">
    <property type="protein sequence ID" value="ANU77754.1"/>
    <property type="molecule type" value="Genomic_DNA"/>
</dbReference>
<protein>
    <recommendedName>
        <fullName evidence="5">Acetyltransferase</fullName>
        <ecNumber evidence="5">2.3.1.-</ecNumber>
    </recommendedName>
</protein>
<dbReference type="GO" id="GO:0008870">
    <property type="term" value="F:galactoside O-acetyltransferase activity"/>
    <property type="evidence" value="ECO:0007669"/>
    <property type="project" value="TreeGrafter"/>
</dbReference>
<dbReference type="InterPro" id="IPR018357">
    <property type="entry name" value="Hexapep_transf_CS"/>
</dbReference>
<dbReference type="STRING" id="1796616.A4V09_19625"/>
<accession>A0A1C7IFR7</accession>
<dbReference type="InterPro" id="IPR039369">
    <property type="entry name" value="LacA-like"/>
</dbReference>
<dbReference type="Proteomes" id="UP000092574">
    <property type="component" value="Chromosome"/>
</dbReference>
<comment type="similarity">
    <text evidence="1 5">Belongs to the transferase hexapeptide repeat family.</text>
</comment>
<dbReference type="CDD" id="cd03357">
    <property type="entry name" value="LbH_MAT_GAT"/>
    <property type="match status" value="1"/>
</dbReference>
<evidence type="ECO:0000256" key="2">
    <source>
        <dbReference type="ARBA" id="ARBA00022679"/>
    </source>
</evidence>
<dbReference type="OrthoDB" id="9801697at2"/>
<dbReference type="InterPro" id="IPR024688">
    <property type="entry name" value="Mac_dom"/>
</dbReference>
<dbReference type="SMART" id="SM01266">
    <property type="entry name" value="Mac"/>
    <property type="match status" value="1"/>
</dbReference>
<dbReference type="KEGG" id="byl:A4V09_19625"/>
<keyword evidence="2 5" id="KW-0808">Transferase</keyword>
<keyword evidence="3" id="KW-0677">Repeat</keyword>
<evidence type="ECO:0000313" key="7">
    <source>
        <dbReference type="EMBL" id="ANU77754.1"/>
    </source>
</evidence>
<gene>
    <name evidence="7" type="ORF">A4V09_19625</name>
</gene>
<proteinExistence type="inferred from homology"/>
<keyword evidence="8" id="KW-1185">Reference proteome</keyword>
<reference evidence="7" key="1">
    <citation type="submission" date="2017-04" db="EMBL/GenBank/DDBJ databases">
        <title>Complete Genome Sequences of Twelve Strains of a Stable Defined Moderately Diverse Mouse Microbiota 2 (sDMDMm2).</title>
        <authorList>
            <person name="Uchimura Y."/>
            <person name="Wyss M."/>
            <person name="Brugiroux S."/>
            <person name="Limenitakis J.P."/>
            <person name="Stecher B."/>
            <person name="McCoy K.D."/>
            <person name="Macpherson A.J."/>
        </authorList>
    </citation>
    <scope>NUCLEOTIDE SEQUENCE</scope>
    <source>
        <strain evidence="7">YL58</strain>
    </source>
</reference>
<evidence type="ECO:0000256" key="5">
    <source>
        <dbReference type="RuleBase" id="RU367021"/>
    </source>
</evidence>
<dbReference type="RefSeq" id="WP_065543859.1">
    <property type="nucleotide sequence ID" value="NZ_CP015405.2"/>
</dbReference>
<dbReference type="AlphaFoldDB" id="A0A1C7IFR7"/>
<dbReference type="Gene3D" id="2.160.10.10">
    <property type="entry name" value="Hexapeptide repeat proteins"/>
    <property type="match status" value="1"/>
</dbReference>
<dbReference type="InterPro" id="IPR001451">
    <property type="entry name" value="Hexapep"/>
</dbReference>
<evidence type="ECO:0000259" key="6">
    <source>
        <dbReference type="SMART" id="SM01266"/>
    </source>
</evidence>
<evidence type="ECO:0000256" key="4">
    <source>
        <dbReference type="ARBA" id="ARBA00023315"/>
    </source>
</evidence>